<dbReference type="AlphaFoldDB" id="A0A8J3MBK5"/>
<dbReference type="PANTHER" id="PTHR43861">
    <property type="entry name" value="TRANS-ACONITATE 2-METHYLTRANSFERASE-RELATED"/>
    <property type="match status" value="1"/>
</dbReference>
<dbReference type="InterPro" id="IPR023149">
    <property type="entry name" value="Trans_acon_MeTrfase_C"/>
</dbReference>
<dbReference type="Gene3D" id="3.40.50.150">
    <property type="entry name" value="Vaccinia Virus protein VP39"/>
    <property type="match status" value="1"/>
</dbReference>
<dbReference type="Proteomes" id="UP000611500">
    <property type="component" value="Unassembled WGS sequence"/>
</dbReference>
<dbReference type="SUPFAM" id="SSF53335">
    <property type="entry name" value="S-adenosyl-L-methionine-dependent methyltransferases"/>
    <property type="match status" value="1"/>
</dbReference>
<evidence type="ECO:0000313" key="2">
    <source>
        <dbReference type="Proteomes" id="UP000611500"/>
    </source>
</evidence>
<dbReference type="PANTHER" id="PTHR43861:SF1">
    <property type="entry name" value="TRANS-ACONITATE 2-METHYLTRANSFERASE"/>
    <property type="match status" value="1"/>
</dbReference>
<dbReference type="Pfam" id="PF13489">
    <property type="entry name" value="Methyltransf_23"/>
    <property type="match status" value="1"/>
</dbReference>
<gene>
    <name evidence="1" type="primary">tam</name>
    <name evidence="1" type="ORF">GCM10010961_09960</name>
</gene>
<organism evidence="1 2">
    <name type="scientific">Pseudodonghicola xiamenensis</name>
    <dbReference type="NCBI Taxonomy" id="337702"/>
    <lineage>
        <taxon>Bacteria</taxon>
        <taxon>Pseudomonadati</taxon>
        <taxon>Pseudomonadota</taxon>
        <taxon>Alphaproteobacteria</taxon>
        <taxon>Rhodobacterales</taxon>
        <taxon>Paracoccaceae</taxon>
        <taxon>Pseudodonghicola</taxon>
    </lineage>
</organism>
<sequence>MTATDWNPDLYARFRDLRLQPAFDLANRIGALPPGALCDLGCGAGVAGSLLRDRLPGRRLLGLDNSAAMLAKAEATGAYDRLEQVDIATWTPEAPLALIYSNAVLHWLPDHPLLLPRLAGLLAPGGVLAVQMPHQNPAPSHRLWHDLVERHFPGHFDPATSPGILEPADYFNMLAPLGELSLWETDYFQQLPPEREGHPVRLFTSSTFARPVLDALPSEAAAELCRLYDDAVRHIYPLRADGSVLFPFRRLFFVLRTPGM</sequence>
<dbReference type="EMBL" id="BNAP01000003">
    <property type="protein sequence ID" value="GHG84175.1"/>
    <property type="molecule type" value="Genomic_DNA"/>
</dbReference>
<keyword evidence="2" id="KW-1185">Reference proteome</keyword>
<proteinExistence type="predicted"/>
<dbReference type="RefSeq" id="WP_028092307.1">
    <property type="nucleotide sequence ID" value="NZ_BNAP01000003.1"/>
</dbReference>
<evidence type="ECO:0000313" key="1">
    <source>
        <dbReference type="EMBL" id="GHG84175.1"/>
    </source>
</evidence>
<name>A0A8J3MBK5_9RHOB</name>
<reference evidence="1" key="1">
    <citation type="journal article" date="2014" name="Int. J. Syst. Evol. Microbiol.">
        <title>Complete genome sequence of Corynebacterium casei LMG S-19264T (=DSM 44701T), isolated from a smear-ripened cheese.</title>
        <authorList>
            <consortium name="US DOE Joint Genome Institute (JGI-PGF)"/>
            <person name="Walter F."/>
            <person name="Albersmeier A."/>
            <person name="Kalinowski J."/>
            <person name="Ruckert C."/>
        </authorList>
    </citation>
    <scope>NUCLEOTIDE SEQUENCE</scope>
    <source>
        <strain evidence="1">CGMCC 1.7081</strain>
    </source>
</reference>
<dbReference type="GO" id="GO:0030798">
    <property type="term" value="F:trans-aconitate 2-methyltransferase activity"/>
    <property type="evidence" value="ECO:0007669"/>
    <property type="project" value="InterPro"/>
</dbReference>
<comment type="caution">
    <text evidence="1">The sequence shown here is derived from an EMBL/GenBank/DDBJ whole genome shotgun (WGS) entry which is preliminary data.</text>
</comment>
<dbReference type="InterPro" id="IPR029063">
    <property type="entry name" value="SAM-dependent_MTases_sf"/>
</dbReference>
<protein>
    <submittedName>
        <fullName evidence="1">Trans-aconitate 2-methyltransferase</fullName>
    </submittedName>
</protein>
<accession>A0A8J3MBK5</accession>
<reference evidence="1" key="2">
    <citation type="submission" date="2020-09" db="EMBL/GenBank/DDBJ databases">
        <authorList>
            <person name="Sun Q."/>
            <person name="Zhou Y."/>
        </authorList>
    </citation>
    <scope>NUCLEOTIDE SEQUENCE</scope>
    <source>
        <strain evidence="1">CGMCC 1.7081</strain>
    </source>
</reference>
<dbReference type="Gene3D" id="1.10.150.290">
    <property type="entry name" value="S-adenosyl-L-methionine-dependent methyltransferases"/>
    <property type="match status" value="1"/>
</dbReference>
<dbReference type="CDD" id="cd02440">
    <property type="entry name" value="AdoMet_MTases"/>
    <property type="match status" value="1"/>
</dbReference>